<dbReference type="Gene3D" id="1.10.1380.10">
    <property type="entry name" value="Neutral endopeptidase , domain2"/>
    <property type="match status" value="2"/>
</dbReference>
<dbReference type="GO" id="GO:0005886">
    <property type="term" value="C:plasma membrane"/>
    <property type="evidence" value="ECO:0007669"/>
    <property type="project" value="TreeGrafter"/>
</dbReference>
<evidence type="ECO:0000259" key="11">
    <source>
        <dbReference type="Pfam" id="PF17906"/>
    </source>
</evidence>
<dbReference type="InterPro" id="IPR024079">
    <property type="entry name" value="MetalloPept_cat_dom_sf"/>
</dbReference>
<dbReference type="InterPro" id="IPR008753">
    <property type="entry name" value="Peptidase_M13_N"/>
</dbReference>
<name>A0A1I7X7K4_HETBA</name>
<dbReference type="PROSITE" id="PS51885">
    <property type="entry name" value="NEPRILYSIN"/>
    <property type="match status" value="2"/>
</dbReference>
<dbReference type="Pfam" id="PF01431">
    <property type="entry name" value="Peptidase_M13"/>
    <property type="match status" value="2"/>
</dbReference>
<evidence type="ECO:0000256" key="1">
    <source>
        <dbReference type="ARBA" id="ARBA00001947"/>
    </source>
</evidence>
<dbReference type="Pfam" id="PF05649">
    <property type="entry name" value="Peptidase_M13_N"/>
    <property type="match status" value="2"/>
</dbReference>
<evidence type="ECO:0000256" key="3">
    <source>
        <dbReference type="ARBA" id="ARBA00022670"/>
    </source>
</evidence>
<feature type="transmembrane region" description="Helical" evidence="8">
    <location>
        <begin position="231"/>
        <end position="252"/>
    </location>
</feature>
<dbReference type="PANTHER" id="PTHR11733:SF240">
    <property type="entry name" value="GH14155P-RELATED"/>
    <property type="match status" value="1"/>
</dbReference>
<evidence type="ECO:0000259" key="9">
    <source>
        <dbReference type="Pfam" id="PF01431"/>
    </source>
</evidence>
<keyword evidence="5" id="KW-0378">Hydrolase</keyword>
<evidence type="ECO:0000256" key="6">
    <source>
        <dbReference type="ARBA" id="ARBA00022833"/>
    </source>
</evidence>
<dbReference type="Gene3D" id="1.10.10.10">
    <property type="entry name" value="Winged helix-like DNA-binding domain superfamily/Winged helix DNA-binding domain"/>
    <property type="match status" value="1"/>
</dbReference>
<dbReference type="InterPro" id="IPR036397">
    <property type="entry name" value="RNaseH_sf"/>
</dbReference>
<keyword evidence="7" id="KW-0482">Metalloprotease</keyword>
<dbReference type="SUPFAM" id="SSF55486">
    <property type="entry name" value="Metalloproteases ('zincins'), catalytic domain"/>
    <property type="match status" value="2"/>
</dbReference>
<reference evidence="13" key="1">
    <citation type="submission" date="2016-11" db="UniProtKB">
        <authorList>
            <consortium name="WormBaseParasite"/>
        </authorList>
    </citation>
    <scope>IDENTIFICATION</scope>
</reference>
<keyword evidence="6" id="KW-0862">Zinc</keyword>
<feature type="domain" description="Peptidase M13 N-terminal" evidence="10">
    <location>
        <begin position="95"/>
        <end position="225"/>
    </location>
</feature>
<keyword evidence="3" id="KW-0645">Protease</keyword>
<dbReference type="PANTHER" id="PTHR11733">
    <property type="entry name" value="ZINC METALLOPROTEASE FAMILY M13 NEPRILYSIN-RELATED"/>
    <property type="match status" value="1"/>
</dbReference>
<dbReference type="InterPro" id="IPR036388">
    <property type="entry name" value="WH-like_DNA-bd_sf"/>
</dbReference>
<dbReference type="InterPro" id="IPR041426">
    <property type="entry name" value="Mos1_HTH"/>
</dbReference>
<dbReference type="CDD" id="cd08662">
    <property type="entry name" value="M13"/>
    <property type="match status" value="1"/>
</dbReference>
<dbReference type="GO" id="GO:0004222">
    <property type="term" value="F:metalloendopeptidase activity"/>
    <property type="evidence" value="ECO:0007669"/>
    <property type="project" value="InterPro"/>
</dbReference>
<dbReference type="PRINTS" id="PR00786">
    <property type="entry name" value="NEPRILYSIN"/>
</dbReference>
<dbReference type="InterPro" id="IPR042089">
    <property type="entry name" value="Peptidase_M13_dom_2"/>
</dbReference>
<evidence type="ECO:0000259" key="10">
    <source>
        <dbReference type="Pfam" id="PF05649"/>
    </source>
</evidence>
<evidence type="ECO:0000256" key="8">
    <source>
        <dbReference type="SAM" id="Phobius"/>
    </source>
</evidence>
<keyword evidence="4" id="KW-0479">Metal-binding</keyword>
<dbReference type="WBParaSite" id="Hba_13602">
    <property type="protein sequence ID" value="Hba_13602"/>
    <property type="gene ID" value="Hba_13602"/>
</dbReference>
<dbReference type="InterPro" id="IPR018497">
    <property type="entry name" value="Peptidase_M13_C"/>
</dbReference>
<feature type="domain" description="Peptidase M13 C-terminal" evidence="9">
    <location>
        <begin position="365"/>
        <end position="421"/>
    </location>
</feature>
<evidence type="ECO:0000256" key="4">
    <source>
        <dbReference type="ARBA" id="ARBA00022723"/>
    </source>
</evidence>
<keyword evidence="8" id="KW-0812">Transmembrane</keyword>
<evidence type="ECO:0000256" key="5">
    <source>
        <dbReference type="ARBA" id="ARBA00022801"/>
    </source>
</evidence>
<feature type="transmembrane region" description="Helical" evidence="8">
    <location>
        <begin position="176"/>
        <end position="201"/>
    </location>
</feature>
<dbReference type="Pfam" id="PF17906">
    <property type="entry name" value="HTH_48"/>
    <property type="match status" value="1"/>
</dbReference>
<dbReference type="Proteomes" id="UP000095283">
    <property type="component" value="Unplaced"/>
</dbReference>
<feature type="domain" description="Mos1 transposase HTH" evidence="11">
    <location>
        <begin position="495"/>
        <end position="542"/>
    </location>
</feature>
<protein>
    <submittedName>
        <fullName evidence="13">PHM7_cyt domain-containing protein</fullName>
    </submittedName>
</protein>
<organism evidence="12 13">
    <name type="scientific">Heterorhabditis bacteriophora</name>
    <name type="common">Entomopathogenic nematode worm</name>
    <dbReference type="NCBI Taxonomy" id="37862"/>
    <lineage>
        <taxon>Eukaryota</taxon>
        <taxon>Metazoa</taxon>
        <taxon>Ecdysozoa</taxon>
        <taxon>Nematoda</taxon>
        <taxon>Chromadorea</taxon>
        <taxon>Rhabditida</taxon>
        <taxon>Rhabditina</taxon>
        <taxon>Rhabditomorpha</taxon>
        <taxon>Strongyloidea</taxon>
        <taxon>Heterorhabditidae</taxon>
        <taxon>Heterorhabditis</taxon>
    </lineage>
</organism>
<dbReference type="InterPro" id="IPR000718">
    <property type="entry name" value="Peptidase_M13"/>
</dbReference>
<dbReference type="Gene3D" id="3.40.390.10">
    <property type="entry name" value="Collagenase (Catalytic Domain)"/>
    <property type="match status" value="2"/>
</dbReference>
<dbReference type="Gene3D" id="3.30.420.10">
    <property type="entry name" value="Ribonuclease H-like superfamily/Ribonuclease H"/>
    <property type="match status" value="1"/>
</dbReference>
<evidence type="ECO:0000313" key="13">
    <source>
        <dbReference type="WBParaSite" id="Hba_13602"/>
    </source>
</evidence>
<feature type="domain" description="Peptidase M13 C-terminal" evidence="9">
    <location>
        <begin position="1227"/>
        <end position="1441"/>
    </location>
</feature>
<accession>A0A1I7X7K4</accession>
<dbReference type="GO" id="GO:0003676">
    <property type="term" value="F:nucleic acid binding"/>
    <property type="evidence" value="ECO:0007669"/>
    <property type="project" value="InterPro"/>
</dbReference>
<keyword evidence="8" id="KW-0472">Membrane</keyword>
<keyword evidence="12" id="KW-1185">Reference proteome</keyword>
<dbReference type="GO" id="GO:0046872">
    <property type="term" value="F:metal ion binding"/>
    <property type="evidence" value="ECO:0007669"/>
    <property type="project" value="UniProtKB-KW"/>
</dbReference>
<proteinExistence type="inferred from homology"/>
<dbReference type="Gene3D" id="1.10.10.1450">
    <property type="match status" value="1"/>
</dbReference>
<feature type="domain" description="Peptidase M13 N-terminal" evidence="10">
    <location>
        <begin position="837"/>
        <end position="1166"/>
    </location>
</feature>
<evidence type="ECO:0000256" key="2">
    <source>
        <dbReference type="ARBA" id="ARBA00007357"/>
    </source>
</evidence>
<evidence type="ECO:0000256" key="7">
    <source>
        <dbReference type="ARBA" id="ARBA00023049"/>
    </source>
</evidence>
<dbReference type="GO" id="GO:0016485">
    <property type="term" value="P:protein processing"/>
    <property type="evidence" value="ECO:0007669"/>
    <property type="project" value="TreeGrafter"/>
</dbReference>
<sequence length="1448" mass="167007">MSWNKTIESGSQVMDAINRLAAGNLQSNTSTQFPFTMLYQNKNITKFPDPVGLGFLIGRTIDKRYNKHFKLNLIHSYFLNRYFIKNRIYELISFRLMHEIQSNMRKLAKSQNITLDETQLLEDARDIALFDYYLASTFSTDDTTRRKYERSYNLMTINTLKAKYNIIDWPIFIEEVLFFSLFLLTISISSLLTTLLCLYIIGLTPQSLVNYFYYRIVNAYEDFLPAIEAKVGFLAIINLIYGINYAIENFYFKPTTDLKKLKLVRPTLGRPRYIKAEKQKFRRSQEDDENIAAISCAAETVELLQYANARIFIDYIYPTPKSRDDVKLNVGKVIESIIIGKVLYNLLCYYYFLGKSEKFSLAFLILSWMDDKSANFFQNMANCIVNEYNNFCPLNITEYGPAACIDGAQTQGENIADNGGIYNFPAFKNAFNCPFYDSKKKCDVWVSDIVPAASGIPEVKTDLNILSNQQISTEDVKKYNSYKEAVEFYQMSHQKLHIRHCILYEFQQGKNAAGACKSICPVLDEGVLSHSTCRYRFRRFKAADFDVSDRQRSWTPRTTQEELTEKPGVDKATVSRRLHEMGKIRKLGKWVPYELSEDSIGAGSTYASRKWTVYDNPKRTHSWVDAGQPTTSTPKPNTHIKKSFCASGSRKVILLHDNARPHVALSTQQTSLNLDWEVLPHAANSPDLTPSDQRLFQSMQNCLGGQRFRDAAEVRKWIGDLIALKPISLFHEGIRKLPERWQKASVDLSADPCNDFYKYSCGNYHNTVCADFLIELSRFFKFLPHIFLFRVPLIIRIFKILFNILKSKNYLKTKVDKLASILGSNFTYVFGGTNQLPTADQLAEALGWLSFQEGIDTLITPMVDTNWKNPKDGYYIFLDQNTAFKSKTFYEDKAFKEIRDDYIQTVSYIMSNFTTEEKLMTTPTKEEIGKLVDFEQVIAQKYSAPESERRKYERSWNIMNLKQLEANYPFIKWSTYIKQIPSVSGVTEETFTASVKEDAMFKLMNKDYAKADPKTFVNYLFMRLLLGNAKFMPIYRYAFENMPNHKVLHSILDLIYIYHLKEESFFLGRRRYPSSYRLKSFTSTGPVDCAETANNVMQYATGRVFIDAIYPTKEDRIAIRKETEEVINNVITAFQGMINELNWMSTTTKNNAFKKTIDIQQNIAYPDWITNDDQLKEYYSDLVFSEKDNYYDMLQKLIQFNIKLDYKKLTVKPADRTDFLGQPGVVNAWYQPELNSITFPAGILQPPYYHAKWPVSINYGGLGVVAGHELTHGFDDEGVQWDGQGVLNGWMDNSSSVGFDNMAKCVIEEYGKNFCPFTSEQHTPNCVNGDQTQGENIADNGGIHAAFRAYRVKIAEDGPDPLLPDRLFGQFTHDQLFFLNFAQVWCEQPRTDEQLYKQLMVDPHSPAKYRVWGTIQNYPAFRAAYNCPANSKYAPESHCNVWVKNNSQ</sequence>
<comment type="similarity">
    <text evidence="2">Belongs to the peptidase M13 family.</text>
</comment>
<keyword evidence="8" id="KW-1133">Transmembrane helix</keyword>
<evidence type="ECO:0000313" key="12">
    <source>
        <dbReference type="Proteomes" id="UP000095283"/>
    </source>
</evidence>
<comment type="cofactor">
    <cofactor evidence="1">
        <name>Zn(2+)</name>
        <dbReference type="ChEBI" id="CHEBI:29105"/>
    </cofactor>
</comment>